<sequence length="249" mass="28755">MGEDLEKIKNKIKETLKLNKYETNAYFTLLKLGKSRPTDIAKNSNIPIQRIYDVLKSLEKKGLITTKDQIYYEILEPSLSFQTIAQNLIADANIKAREIENIGQFLSGITTIKTIDEIKIIYGVKETIGNTITYVKNCNEKPYFMVYKVLDKLLDLWPLLYEIISTTKNGAYLLLPYDAKIGEKYIEESKKHNFEIIKSRAVFMDLYVGCKTVIIGLPSKIYEVISIVINNEEFSNALKERMREIINKF</sequence>
<dbReference type="Gene3D" id="1.10.10.10">
    <property type="entry name" value="Winged helix-like DNA-binding domain superfamily/Winged helix DNA-binding domain"/>
    <property type="match status" value="1"/>
</dbReference>
<dbReference type="HOGENOM" id="CLU_1131550_0_0_2"/>
<accession>L0AAK6</accession>
<dbReference type="AlphaFoldDB" id="L0AAK6"/>
<keyword evidence="3" id="KW-1185">Reference proteome</keyword>
<organism evidence="2 3">
    <name type="scientific">Caldisphaera lagunensis (strain DSM 15908 / JCM 11604 / ANMR 0165 / IC-154)</name>
    <dbReference type="NCBI Taxonomy" id="1056495"/>
    <lineage>
        <taxon>Archaea</taxon>
        <taxon>Thermoproteota</taxon>
        <taxon>Thermoprotei</taxon>
        <taxon>Acidilobales</taxon>
        <taxon>Caldisphaeraceae</taxon>
        <taxon>Caldisphaera</taxon>
    </lineage>
</organism>
<dbReference type="InterPro" id="IPR036388">
    <property type="entry name" value="WH-like_DNA-bd_sf"/>
</dbReference>
<dbReference type="eggNOG" id="arCOG02037">
    <property type="taxonomic scope" value="Archaea"/>
</dbReference>
<name>L0AAK6_CALLD</name>
<dbReference type="KEGG" id="clg:Calag_0351"/>
<dbReference type="RefSeq" id="WP_015232025.1">
    <property type="nucleotide sequence ID" value="NC_019791.1"/>
</dbReference>
<dbReference type="STRING" id="1056495.Calag_0351"/>
<dbReference type="InParanoid" id="L0AAK6"/>
<feature type="domain" description="Transcription regulator TrmB N-terminal" evidence="1">
    <location>
        <begin position="16"/>
        <end position="71"/>
    </location>
</feature>
<dbReference type="SUPFAM" id="SSF46785">
    <property type="entry name" value="Winged helix' DNA-binding domain"/>
    <property type="match status" value="1"/>
</dbReference>
<dbReference type="PANTHER" id="PTHR34293:SF1">
    <property type="entry name" value="HTH-TYPE TRANSCRIPTIONAL REGULATOR TRMBL2"/>
    <property type="match status" value="1"/>
</dbReference>
<dbReference type="PANTHER" id="PTHR34293">
    <property type="entry name" value="HTH-TYPE TRANSCRIPTIONAL REGULATOR TRMBL2"/>
    <property type="match status" value="1"/>
</dbReference>
<proteinExistence type="predicted"/>
<evidence type="ECO:0000313" key="3">
    <source>
        <dbReference type="Proteomes" id="UP000010469"/>
    </source>
</evidence>
<dbReference type="InterPro" id="IPR036390">
    <property type="entry name" value="WH_DNA-bd_sf"/>
</dbReference>
<dbReference type="InterPro" id="IPR002831">
    <property type="entry name" value="Tscrpt_reg_TrmB_N"/>
</dbReference>
<evidence type="ECO:0000313" key="2">
    <source>
        <dbReference type="EMBL" id="AFZ70127.1"/>
    </source>
</evidence>
<gene>
    <name evidence="2" type="ordered locus">Calag_0351</name>
</gene>
<dbReference type="Proteomes" id="UP000010469">
    <property type="component" value="Chromosome"/>
</dbReference>
<dbReference type="EMBL" id="CP003378">
    <property type="protein sequence ID" value="AFZ70127.1"/>
    <property type="molecule type" value="Genomic_DNA"/>
</dbReference>
<dbReference type="GeneID" id="14211611"/>
<dbReference type="OrthoDB" id="30795at2157"/>
<evidence type="ECO:0000259" key="1">
    <source>
        <dbReference type="Pfam" id="PF01978"/>
    </source>
</evidence>
<protein>
    <submittedName>
        <fullName evidence="2">Putative transcriptional regulator</fullName>
    </submittedName>
</protein>
<reference evidence="3" key="1">
    <citation type="submission" date="2012-03" db="EMBL/GenBank/DDBJ databases">
        <title>Complete genome of Caldisphaera lagunensis DSM 15908.</title>
        <authorList>
            <person name="Lucas S."/>
            <person name="Copeland A."/>
            <person name="Lapidus A."/>
            <person name="Glavina del Rio T."/>
            <person name="Dalin E."/>
            <person name="Tice H."/>
            <person name="Bruce D."/>
            <person name="Goodwin L."/>
            <person name="Pitluck S."/>
            <person name="Peters L."/>
            <person name="Mikhailova N."/>
            <person name="Teshima H."/>
            <person name="Kyrpides N."/>
            <person name="Mavromatis K."/>
            <person name="Ivanova N."/>
            <person name="Brettin T."/>
            <person name="Detter J.C."/>
            <person name="Han C."/>
            <person name="Larimer F."/>
            <person name="Land M."/>
            <person name="Hauser L."/>
            <person name="Markowitz V."/>
            <person name="Cheng J.-F."/>
            <person name="Hugenholtz P."/>
            <person name="Woyke T."/>
            <person name="Wu D."/>
            <person name="Spring S."/>
            <person name="Schroeder M."/>
            <person name="Brambilla E."/>
            <person name="Klenk H.-P."/>
            <person name="Eisen J.A."/>
        </authorList>
    </citation>
    <scope>NUCLEOTIDE SEQUENCE [LARGE SCALE GENOMIC DNA]</scope>
    <source>
        <strain evidence="3">DSM 15908 / JCM 11604 / IC-154</strain>
    </source>
</reference>
<dbReference type="Pfam" id="PF01978">
    <property type="entry name" value="TrmB"/>
    <property type="match status" value="1"/>
</dbReference>
<dbReference type="InterPro" id="IPR051797">
    <property type="entry name" value="TrmB-like"/>
</dbReference>